<proteinExistence type="predicted"/>
<dbReference type="EMBL" id="JAWJYN010000002">
    <property type="protein sequence ID" value="MDZ8162157.1"/>
    <property type="molecule type" value="Genomic_DNA"/>
</dbReference>
<comment type="caution">
    <text evidence="1">The sequence shown here is derived from an EMBL/GenBank/DDBJ whole genome shotgun (WGS) entry which is preliminary data.</text>
</comment>
<accession>A0ABU5N7U8</accession>
<sequence length="159" mass="17133">MPVYNPEEYDPMLSDLAKQTRIADLSKDTRAKLDTLKGEQESYVKGVRSRLEKELAGNQPADASSVLLRRDAADRARKIADETEALSVLADASRGGDDTLADAVGYRARHAGWTNAMDAYKAAHPEAADSAVALAFMEGVDSDPGYNLANQITYSAPAE</sequence>
<evidence type="ECO:0000313" key="2">
    <source>
        <dbReference type="Proteomes" id="UP001291912"/>
    </source>
</evidence>
<reference evidence="1 2" key="1">
    <citation type="submission" date="2023-10" db="EMBL/GenBank/DDBJ databases">
        <title>Microbacterium xanthum sp. nov., isolated from seaweed.</title>
        <authorList>
            <person name="Lee S.D."/>
        </authorList>
    </citation>
    <scope>NUCLEOTIDE SEQUENCE [LARGE SCALE GENOMIC DNA]</scope>
    <source>
        <strain evidence="1 2">KCTC 19124</strain>
    </source>
</reference>
<keyword evidence="2" id="KW-1185">Reference proteome</keyword>
<organism evidence="1 2">
    <name type="scientific">Microbacterium aquimaris</name>
    <dbReference type="NCBI Taxonomy" id="459816"/>
    <lineage>
        <taxon>Bacteria</taxon>
        <taxon>Bacillati</taxon>
        <taxon>Actinomycetota</taxon>
        <taxon>Actinomycetes</taxon>
        <taxon>Micrococcales</taxon>
        <taxon>Microbacteriaceae</taxon>
        <taxon>Microbacterium</taxon>
    </lineage>
</organism>
<dbReference type="RefSeq" id="WP_194424639.1">
    <property type="nucleotide sequence ID" value="NZ_BAAAPT010000002.1"/>
</dbReference>
<dbReference type="Proteomes" id="UP001291912">
    <property type="component" value="Unassembled WGS sequence"/>
</dbReference>
<protein>
    <submittedName>
        <fullName evidence="1">Uncharacterized protein</fullName>
    </submittedName>
</protein>
<name>A0ABU5N7U8_9MICO</name>
<gene>
    <name evidence="1" type="ORF">R2Q92_09915</name>
</gene>
<evidence type="ECO:0000313" key="1">
    <source>
        <dbReference type="EMBL" id="MDZ8162157.1"/>
    </source>
</evidence>